<comment type="caution">
    <text evidence="2">The sequence shown here is derived from an EMBL/GenBank/DDBJ whole genome shotgun (WGS) entry which is preliminary data.</text>
</comment>
<feature type="transmembrane region" description="Helical" evidence="1">
    <location>
        <begin position="44"/>
        <end position="67"/>
    </location>
</feature>
<keyword evidence="1" id="KW-0472">Membrane</keyword>
<protein>
    <recommendedName>
        <fullName evidence="4">DUF3784 domain-containing protein</fullName>
    </recommendedName>
</protein>
<sequence length="98" mass="11560">MWFKILILLGCWGFGYYLFKSGWMFNKEKQKKVTILDTAFDLPFLLSDSFFGLLISLVVNMILGFFIKHFPWWINKILLFVTSILSFIIGMVPFVSYN</sequence>
<feature type="transmembrane region" description="Helical" evidence="1">
    <location>
        <begin position="6"/>
        <end position="23"/>
    </location>
</feature>
<accession>A0ABS4JEC1</accession>
<evidence type="ECO:0000313" key="3">
    <source>
        <dbReference type="Proteomes" id="UP001519288"/>
    </source>
</evidence>
<evidence type="ECO:0008006" key="4">
    <source>
        <dbReference type="Google" id="ProtNLM"/>
    </source>
</evidence>
<evidence type="ECO:0000313" key="2">
    <source>
        <dbReference type="EMBL" id="MBP2000040.1"/>
    </source>
</evidence>
<keyword evidence="1" id="KW-1133">Transmembrane helix</keyword>
<feature type="transmembrane region" description="Helical" evidence="1">
    <location>
        <begin position="73"/>
        <end position="95"/>
    </location>
</feature>
<organism evidence="2 3">
    <name type="scientific">Paenibacillus shirakamiensis</name>
    <dbReference type="NCBI Taxonomy" id="1265935"/>
    <lineage>
        <taxon>Bacteria</taxon>
        <taxon>Bacillati</taxon>
        <taxon>Bacillota</taxon>
        <taxon>Bacilli</taxon>
        <taxon>Bacillales</taxon>
        <taxon>Paenibacillaceae</taxon>
        <taxon>Paenibacillus</taxon>
    </lineage>
</organism>
<dbReference type="EMBL" id="JAGGLD010000001">
    <property type="protein sequence ID" value="MBP2000040.1"/>
    <property type="molecule type" value="Genomic_DNA"/>
</dbReference>
<evidence type="ECO:0000256" key="1">
    <source>
        <dbReference type="SAM" id="Phobius"/>
    </source>
</evidence>
<proteinExistence type="predicted"/>
<reference evidence="2 3" key="1">
    <citation type="submission" date="2021-03" db="EMBL/GenBank/DDBJ databases">
        <title>Genomic Encyclopedia of Type Strains, Phase IV (KMG-IV): sequencing the most valuable type-strain genomes for metagenomic binning, comparative biology and taxonomic classification.</title>
        <authorList>
            <person name="Goeker M."/>
        </authorList>
    </citation>
    <scope>NUCLEOTIDE SEQUENCE [LARGE SCALE GENOMIC DNA]</scope>
    <source>
        <strain evidence="2 3">DSM 26806</strain>
    </source>
</reference>
<keyword evidence="1" id="KW-0812">Transmembrane</keyword>
<keyword evidence="3" id="KW-1185">Reference proteome</keyword>
<gene>
    <name evidence="2" type="ORF">J2Z69_001059</name>
</gene>
<name>A0ABS4JEC1_9BACL</name>
<dbReference type="Proteomes" id="UP001519288">
    <property type="component" value="Unassembled WGS sequence"/>
</dbReference>